<evidence type="ECO:0000259" key="3">
    <source>
        <dbReference type="Pfam" id="PF00535"/>
    </source>
</evidence>
<dbReference type="RefSeq" id="WP_379018145.1">
    <property type="nucleotide sequence ID" value="NZ_JBHUGY010000017.1"/>
</dbReference>
<dbReference type="Proteomes" id="UP001597349">
    <property type="component" value="Unassembled WGS sequence"/>
</dbReference>
<feature type="region of interest" description="Disordered" evidence="2">
    <location>
        <begin position="284"/>
        <end position="308"/>
    </location>
</feature>
<keyword evidence="4" id="KW-0328">Glycosyltransferase</keyword>
<keyword evidence="5" id="KW-1185">Reference proteome</keyword>
<evidence type="ECO:0000256" key="2">
    <source>
        <dbReference type="SAM" id="MobiDB-lite"/>
    </source>
</evidence>
<proteinExistence type="inferred from homology"/>
<dbReference type="SUPFAM" id="SSF53448">
    <property type="entry name" value="Nucleotide-diphospho-sugar transferases"/>
    <property type="match status" value="1"/>
</dbReference>
<reference evidence="5" key="1">
    <citation type="journal article" date="2019" name="Int. J. Syst. Evol. Microbiol.">
        <title>The Global Catalogue of Microorganisms (GCM) 10K type strain sequencing project: providing services to taxonomists for standard genome sequencing and annotation.</title>
        <authorList>
            <consortium name="The Broad Institute Genomics Platform"/>
            <consortium name="The Broad Institute Genome Sequencing Center for Infectious Disease"/>
            <person name="Wu L."/>
            <person name="Ma J."/>
        </authorList>
    </citation>
    <scope>NUCLEOTIDE SEQUENCE [LARGE SCALE GENOMIC DNA]</scope>
    <source>
        <strain evidence="5">CGMCC 1.16226</strain>
    </source>
</reference>
<accession>A0ABW4WAG6</accession>
<dbReference type="InterPro" id="IPR001173">
    <property type="entry name" value="Glyco_trans_2-like"/>
</dbReference>
<dbReference type="InterPro" id="IPR029044">
    <property type="entry name" value="Nucleotide-diphossugar_trans"/>
</dbReference>
<sequence>MHKSRWRKQRKFREQCAVDGTMTRFSSPVSALIICMNEGDMIGACLESIDFCAEIIVVDSGSTDNTLDVVQEFIAKGYPIRLFHNDWPGFPRQRKFALDQATQRWCLSIEADEAIDDLLRQSIVAVTQPPNDVMDGWYVRRRDKLKGYGYAHRWVLHNRLLRLFRRDKATMDVNLRVHESFEVPGETDTIESGVLLHRREVTVAEDLARANTYSSLKVATLIERGKKPGLIRLVLSPLGNFLKFYLAKRYFLCGRHGFVYSMMVMVYSFATEAKLYEASRDTAPSAAIAASRPPKSSRPRQGLTTKPD</sequence>
<dbReference type="PANTHER" id="PTHR43630:SF2">
    <property type="entry name" value="GLYCOSYLTRANSFERASE"/>
    <property type="match status" value="1"/>
</dbReference>
<dbReference type="PANTHER" id="PTHR43630">
    <property type="entry name" value="POLY-BETA-1,6-N-ACETYL-D-GLUCOSAMINE SYNTHASE"/>
    <property type="match status" value="1"/>
</dbReference>
<dbReference type="CDD" id="cd02511">
    <property type="entry name" value="Beta4Glucosyltransferase"/>
    <property type="match status" value="1"/>
</dbReference>
<dbReference type="EC" id="2.4.-.-" evidence="4"/>
<evidence type="ECO:0000313" key="4">
    <source>
        <dbReference type="EMBL" id="MFD2053395.1"/>
    </source>
</evidence>
<comment type="caution">
    <text evidence="4">The sequence shown here is derived from an EMBL/GenBank/DDBJ whole genome shotgun (WGS) entry which is preliminary data.</text>
</comment>
<gene>
    <name evidence="4" type="ORF">ACFSQT_09955</name>
</gene>
<dbReference type="Pfam" id="PF00535">
    <property type="entry name" value="Glycos_transf_2"/>
    <property type="match status" value="1"/>
</dbReference>
<keyword evidence="4" id="KW-0808">Transferase</keyword>
<organism evidence="4 5">
    <name type="scientific">Mesorhizobium calcicola</name>
    <dbReference type="NCBI Taxonomy" id="1300310"/>
    <lineage>
        <taxon>Bacteria</taxon>
        <taxon>Pseudomonadati</taxon>
        <taxon>Pseudomonadota</taxon>
        <taxon>Alphaproteobacteria</taxon>
        <taxon>Hyphomicrobiales</taxon>
        <taxon>Phyllobacteriaceae</taxon>
        <taxon>Mesorhizobium</taxon>
    </lineage>
</organism>
<feature type="domain" description="Glycosyltransferase 2-like" evidence="3">
    <location>
        <begin position="30"/>
        <end position="164"/>
    </location>
</feature>
<protein>
    <submittedName>
        <fullName evidence="4">Glycosyltransferase family 2 protein</fullName>
        <ecNumber evidence="4">2.4.-.-</ecNumber>
    </submittedName>
</protein>
<dbReference type="GO" id="GO:0016757">
    <property type="term" value="F:glycosyltransferase activity"/>
    <property type="evidence" value="ECO:0007669"/>
    <property type="project" value="UniProtKB-KW"/>
</dbReference>
<evidence type="ECO:0000313" key="5">
    <source>
        <dbReference type="Proteomes" id="UP001597349"/>
    </source>
</evidence>
<dbReference type="EMBL" id="JBHUGY010000017">
    <property type="protein sequence ID" value="MFD2053395.1"/>
    <property type="molecule type" value="Genomic_DNA"/>
</dbReference>
<feature type="compositionally biased region" description="Low complexity" evidence="2">
    <location>
        <begin position="284"/>
        <end position="294"/>
    </location>
</feature>
<comment type="similarity">
    <text evidence="1">Belongs to the glycosyltransferase 2 family. WaaE/KdtX subfamily.</text>
</comment>
<evidence type="ECO:0000256" key="1">
    <source>
        <dbReference type="ARBA" id="ARBA00038494"/>
    </source>
</evidence>
<name>A0ABW4WAG6_9HYPH</name>
<dbReference type="Gene3D" id="3.90.550.10">
    <property type="entry name" value="Spore Coat Polysaccharide Biosynthesis Protein SpsA, Chain A"/>
    <property type="match status" value="1"/>
</dbReference>